<gene>
    <name evidence="7" type="ORF">DFH07DRAFT_766982</name>
</gene>
<name>A0AAD7K153_9AGAR</name>
<feature type="region of interest" description="Disordered" evidence="5">
    <location>
        <begin position="284"/>
        <end position="316"/>
    </location>
</feature>
<keyword evidence="8" id="KW-1185">Reference proteome</keyword>
<dbReference type="GO" id="GO:0022857">
    <property type="term" value="F:transmembrane transporter activity"/>
    <property type="evidence" value="ECO:0007669"/>
    <property type="project" value="TreeGrafter"/>
</dbReference>
<keyword evidence="2 6" id="KW-0812">Transmembrane</keyword>
<dbReference type="PANTHER" id="PTHR23502:SF74">
    <property type="entry name" value="MAJOR FACILITATOR SUPERFAMILY (MFS) PROFILE DOMAIN-CONTAINING PROTEIN"/>
    <property type="match status" value="1"/>
</dbReference>
<sequence length="333" mass="36238">MYKERLRGMMEACGTLTKKEIEFTRVTNVIILKRGLGFGAGPLLFGPASVYILSGACYSAFSFEAAFAPNAGSLIVLRFLYVCNSIIVLVLNLCGQVEPQTGMCQQRQTQTQTRNGLQEHFGVCAKSTDHLMPLPSLAVLRGSPKPGHLRPVLSVGIALVPETHGPTILKWRIAKEGDTPPPPLKFDQIVSVFKIALDRPIIYIFTEPVVMFVSLYLSIIYGILYGFFEAFTVVYLKICGFTTTSYGLTYISLGLGFLVACILLRTTGQALYLKSTKVDAARDSLLDGDPPTVPDPDSDSTMSCAGVEPSQAHAPESISADQTRIILFIDPSD</sequence>
<evidence type="ECO:0000313" key="7">
    <source>
        <dbReference type="EMBL" id="KAJ7776039.1"/>
    </source>
</evidence>
<evidence type="ECO:0000256" key="2">
    <source>
        <dbReference type="ARBA" id="ARBA00022692"/>
    </source>
</evidence>
<reference evidence="7" key="1">
    <citation type="submission" date="2023-03" db="EMBL/GenBank/DDBJ databases">
        <title>Massive genome expansion in bonnet fungi (Mycena s.s.) driven by repeated elements and novel gene families across ecological guilds.</title>
        <authorList>
            <consortium name="Lawrence Berkeley National Laboratory"/>
            <person name="Harder C.B."/>
            <person name="Miyauchi S."/>
            <person name="Viragh M."/>
            <person name="Kuo A."/>
            <person name="Thoen E."/>
            <person name="Andreopoulos B."/>
            <person name="Lu D."/>
            <person name="Skrede I."/>
            <person name="Drula E."/>
            <person name="Henrissat B."/>
            <person name="Morin E."/>
            <person name="Kohler A."/>
            <person name="Barry K."/>
            <person name="LaButti K."/>
            <person name="Morin E."/>
            <person name="Salamov A."/>
            <person name="Lipzen A."/>
            <person name="Mereny Z."/>
            <person name="Hegedus B."/>
            <person name="Baldrian P."/>
            <person name="Stursova M."/>
            <person name="Weitz H."/>
            <person name="Taylor A."/>
            <person name="Grigoriev I.V."/>
            <person name="Nagy L.G."/>
            <person name="Martin F."/>
            <person name="Kauserud H."/>
        </authorList>
    </citation>
    <scope>NUCLEOTIDE SEQUENCE</scope>
    <source>
        <strain evidence="7">CBHHK188m</strain>
    </source>
</reference>
<feature type="transmembrane region" description="Helical" evidence="6">
    <location>
        <begin position="248"/>
        <end position="267"/>
    </location>
</feature>
<keyword evidence="3 6" id="KW-1133">Transmembrane helix</keyword>
<evidence type="ECO:0000256" key="4">
    <source>
        <dbReference type="ARBA" id="ARBA00023136"/>
    </source>
</evidence>
<organism evidence="7 8">
    <name type="scientific">Mycena maculata</name>
    <dbReference type="NCBI Taxonomy" id="230809"/>
    <lineage>
        <taxon>Eukaryota</taxon>
        <taxon>Fungi</taxon>
        <taxon>Dikarya</taxon>
        <taxon>Basidiomycota</taxon>
        <taxon>Agaricomycotina</taxon>
        <taxon>Agaricomycetes</taxon>
        <taxon>Agaricomycetidae</taxon>
        <taxon>Agaricales</taxon>
        <taxon>Marasmiineae</taxon>
        <taxon>Mycenaceae</taxon>
        <taxon>Mycena</taxon>
    </lineage>
</organism>
<feature type="transmembrane region" description="Helical" evidence="6">
    <location>
        <begin position="209"/>
        <end position="228"/>
    </location>
</feature>
<evidence type="ECO:0000256" key="6">
    <source>
        <dbReference type="SAM" id="Phobius"/>
    </source>
</evidence>
<accession>A0AAD7K153</accession>
<keyword evidence="4 6" id="KW-0472">Membrane</keyword>
<comment type="caution">
    <text evidence="7">The sequence shown here is derived from an EMBL/GenBank/DDBJ whole genome shotgun (WGS) entry which is preliminary data.</text>
</comment>
<evidence type="ECO:0000256" key="3">
    <source>
        <dbReference type="ARBA" id="ARBA00022989"/>
    </source>
</evidence>
<comment type="subcellular location">
    <subcellularLocation>
        <location evidence="1">Membrane</location>
        <topology evidence="1">Multi-pass membrane protein</topology>
    </subcellularLocation>
</comment>
<dbReference type="Proteomes" id="UP001215280">
    <property type="component" value="Unassembled WGS sequence"/>
</dbReference>
<evidence type="ECO:0000256" key="5">
    <source>
        <dbReference type="SAM" id="MobiDB-lite"/>
    </source>
</evidence>
<evidence type="ECO:0000313" key="8">
    <source>
        <dbReference type="Proteomes" id="UP001215280"/>
    </source>
</evidence>
<dbReference type="AlphaFoldDB" id="A0AAD7K153"/>
<dbReference type="SUPFAM" id="SSF103473">
    <property type="entry name" value="MFS general substrate transporter"/>
    <property type="match status" value="1"/>
</dbReference>
<protein>
    <submittedName>
        <fullName evidence="7">Uncharacterized protein</fullName>
    </submittedName>
</protein>
<dbReference type="GO" id="GO:0005886">
    <property type="term" value="C:plasma membrane"/>
    <property type="evidence" value="ECO:0007669"/>
    <property type="project" value="TreeGrafter"/>
</dbReference>
<feature type="transmembrane region" description="Helical" evidence="6">
    <location>
        <begin position="75"/>
        <end position="94"/>
    </location>
</feature>
<evidence type="ECO:0000256" key="1">
    <source>
        <dbReference type="ARBA" id="ARBA00004141"/>
    </source>
</evidence>
<dbReference type="InterPro" id="IPR036259">
    <property type="entry name" value="MFS_trans_sf"/>
</dbReference>
<feature type="transmembrane region" description="Helical" evidence="6">
    <location>
        <begin position="43"/>
        <end position="63"/>
    </location>
</feature>
<proteinExistence type="predicted"/>
<dbReference type="PANTHER" id="PTHR23502">
    <property type="entry name" value="MAJOR FACILITATOR SUPERFAMILY"/>
    <property type="match status" value="1"/>
</dbReference>
<dbReference type="EMBL" id="JARJLG010000013">
    <property type="protein sequence ID" value="KAJ7776039.1"/>
    <property type="molecule type" value="Genomic_DNA"/>
</dbReference>